<dbReference type="OrthoDB" id="88184at2"/>
<gene>
    <name evidence="7" type="ORF">SAMN06295960_3571</name>
</gene>
<evidence type="ECO:0000256" key="2">
    <source>
        <dbReference type="ARBA" id="ARBA00022692"/>
    </source>
</evidence>
<organism evidence="7 8">
    <name type="scientific">Paenibacillus aquistagni</name>
    <dbReference type="NCBI Taxonomy" id="1852522"/>
    <lineage>
        <taxon>Bacteria</taxon>
        <taxon>Bacillati</taxon>
        <taxon>Bacillota</taxon>
        <taxon>Bacilli</taxon>
        <taxon>Bacillales</taxon>
        <taxon>Paenibacillaceae</taxon>
        <taxon>Paenibacillus</taxon>
    </lineage>
</organism>
<dbReference type="AlphaFoldDB" id="A0A1X7LIW1"/>
<dbReference type="GO" id="GO:0016020">
    <property type="term" value="C:membrane"/>
    <property type="evidence" value="ECO:0007669"/>
    <property type="project" value="UniProtKB-SubCell"/>
</dbReference>
<sequence>MNLQLINTICGACGIVLTFLFGEWSHLLTLFLVTIAVDYVSGIAASLKEGKGLHSMAGFWGLAKKALMLLVITLAHHMDVVFGTTWIKDGAISFYLANELISITENYGRLGLPLPSQVKRIIYILKQKEDQQIEGKIDDKDKKN</sequence>
<dbReference type="Proteomes" id="UP000193834">
    <property type="component" value="Unassembled WGS sequence"/>
</dbReference>
<dbReference type="NCBIfam" id="TIGR01593">
    <property type="entry name" value="holin_tox_secr"/>
    <property type="match status" value="1"/>
</dbReference>
<keyword evidence="8" id="KW-1185">Reference proteome</keyword>
<keyword evidence="2 6" id="KW-0812">Transmembrane</keyword>
<evidence type="ECO:0000256" key="5">
    <source>
        <dbReference type="ARBA" id="ARBA00023600"/>
    </source>
</evidence>
<dbReference type="Pfam" id="PF05105">
    <property type="entry name" value="Phage_holin_4_1"/>
    <property type="match status" value="1"/>
</dbReference>
<comment type="subcellular location">
    <subcellularLocation>
        <location evidence="1">Membrane</location>
        <topology evidence="1">Multi-pass membrane protein</topology>
    </subcellularLocation>
</comment>
<keyword evidence="3 6" id="KW-1133">Transmembrane helix</keyword>
<dbReference type="EMBL" id="FXAZ01000005">
    <property type="protein sequence ID" value="SMG53806.1"/>
    <property type="molecule type" value="Genomic_DNA"/>
</dbReference>
<evidence type="ECO:0000256" key="1">
    <source>
        <dbReference type="ARBA" id="ARBA00004141"/>
    </source>
</evidence>
<evidence type="ECO:0000256" key="3">
    <source>
        <dbReference type="ARBA" id="ARBA00022989"/>
    </source>
</evidence>
<evidence type="ECO:0000256" key="6">
    <source>
        <dbReference type="SAM" id="Phobius"/>
    </source>
</evidence>
<reference evidence="7 8" key="1">
    <citation type="submission" date="2017-04" db="EMBL/GenBank/DDBJ databases">
        <authorList>
            <person name="Afonso C.L."/>
            <person name="Miller P.J."/>
            <person name="Scott M.A."/>
            <person name="Spackman E."/>
            <person name="Goraichik I."/>
            <person name="Dimitrov K.M."/>
            <person name="Suarez D.L."/>
            <person name="Swayne D.E."/>
        </authorList>
    </citation>
    <scope>NUCLEOTIDE SEQUENCE [LARGE SCALE GENOMIC DNA]</scope>
    <source>
        <strain evidence="7 8">11</strain>
    </source>
</reference>
<comment type="similarity">
    <text evidence="5">Belongs to the bacteriophage holin family. Cp-1 holin subfamily.</text>
</comment>
<name>A0A1X7LIW1_9BACL</name>
<feature type="transmembrane region" description="Helical" evidence="6">
    <location>
        <begin position="5"/>
        <end position="22"/>
    </location>
</feature>
<dbReference type="STRING" id="1852522.SAMN06295960_3571"/>
<evidence type="ECO:0000313" key="8">
    <source>
        <dbReference type="Proteomes" id="UP000193834"/>
    </source>
</evidence>
<evidence type="ECO:0000256" key="4">
    <source>
        <dbReference type="ARBA" id="ARBA00023136"/>
    </source>
</evidence>
<dbReference type="InterPro" id="IPR006480">
    <property type="entry name" value="Phage_holin_4_1"/>
</dbReference>
<accession>A0A1X7LIW1</accession>
<dbReference type="RefSeq" id="WP_085496410.1">
    <property type="nucleotide sequence ID" value="NZ_FXAZ01000005.1"/>
</dbReference>
<proteinExistence type="inferred from homology"/>
<keyword evidence="4 6" id="KW-0472">Membrane</keyword>
<evidence type="ECO:0000313" key="7">
    <source>
        <dbReference type="EMBL" id="SMG53806.1"/>
    </source>
</evidence>
<protein>
    <submittedName>
        <fullName evidence="7">Toxin secretion/phage lysis holin</fullName>
    </submittedName>
</protein>